<dbReference type="AlphaFoldDB" id="A0A9P8QFA2"/>
<gene>
    <name evidence="5" type="ORF">WICPIJ_000713</name>
</gene>
<evidence type="ECO:0008006" key="7">
    <source>
        <dbReference type="Google" id="ProtNLM"/>
    </source>
</evidence>
<accession>A0A9P8QFA2</accession>
<dbReference type="SUPFAM" id="SSF47616">
    <property type="entry name" value="GST C-terminal domain-like"/>
    <property type="match status" value="1"/>
</dbReference>
<dbReference type="InterPro" id="IPR004046">
    <property type="entry name" value="GST_C"/>
</dbReference>
<comment type="similarity">
    <text evidence="1 2">Belongs to the GST superfamily.</text>
</comment>
<dbReference type="SFLD" id="SFLDS00019">
    <property type="entry name" value="Glutathione_Transferase_(cytos"/>
    <property type="match status" value="1"/>
</dbReference>
<dbReference type="Proteomes" id="UP000774326">
    <property type="component" value="Unassembled WGS sequence"/>
</dbReference>
<dbReference type="Pfam" id="PF00043">
    <property type="entry name" value="GST_C"/>
    <property type="match status" value="1"/>
</dbReference>
<feature type="domain" description="GST C-terminal" evidence="4">
    <location>
        <begin position="118"/>
        <end position="232"/>
    </location>
</feature>
<comment type="caution">
    <text evidence="5">The sequence shown here is derived from an EMBL/GenBank/DDBJ whole genome shotgun (WGS) entry which is preliminary data.</text>
</comment>
<dbReference type="Gene3D" id="3.40.30.10">
    <property type="entry name" value="Glutaredoxin"/>
    <property type="match status" value="1"/>
</dbReference>
<feature type="domain" description="GST N-terminal" evidence="3">
    <location>
        <begin position="22"/>
        <end position="108"/>
    </location>
</feature>
<dbReference type="InterPro" id="IPR010987">
    <property type="entry name" value="Glutathione-S-Trfase_C-like"/>
</dbReference>
<dbReference type="PROSITE" id="PS50404">
    <property type="entry name" value="GST_NTER"/>
    <property type="match status" value="1"/>
</dbReference>
<dbReference type="CDD" id="cd03048">
    <property type="entry name" value="GST_N_Ure2p_like"/>
    <property type="match status" value="1"/>
</dbReference>
<sequence length="232" mass="26842">MSTSTDYEHDPKSEQLTAPYLKLYSIGTPNGQKITIYLELLEKAYGLKYNYRKIDFANNEQKEPWFIKLNPNGKIPTISDVDANGKQTVIFETGAILQYLGETYDTENKYYYSLKNGDLYWDQVKWLTFQVASHAPYQGQANHFRIFAKEKIQYGIDRYTDETKRVFGVYEIRLKENNGWLVGDKLNIADIAAFPWIRNAAKIDIDLAEFPALKAWVDKIEKIDGIQEGLNV</sequence>
<protein>
    <recommendedName>
        <fullName evidence="7">Glutathione S-transferase</fullName>
    </recommendedName>
</protein>
<evidence type="ECO:0000259" key="3">
    <source>
        <dbReference type="PROSITE" id="PS50404"/>
    </source>
</evidence>
<dbReference type="InterPro" id="IPR040079">
    <property type="entry name" value="Glutathione_S-Trfase"/>
</dbReference>
<dbReference type="InterPro" id="IPR036282">
    <property type="entry name" value="Glutathione-S-Trfase_C_sf"/>
</dbReference>
<dbReference type="OrthoDB" id="422574at2759"/>
<reference evidence="5" key="2">
    <citation type="submission" date="2021-01" db="EMBL/GenBank/DDBJ databases">
        <authorList>
            <person name="Schikora-Tamarit M.A."/>
        </authorList>
    </citation>
    <scope>NUCLEOTIDE SEQUENCE</scope>
    <source>
        <strain evidence="5">CBS2887</strain>
    </source>
</reference>
<dbReference type="Pfam" id="PF02798">
    <property type="entry name" value="GST_N"/>
    <property type="match status" value="1"/>
</dbReference>
<evidence type="ECO:0000259" key="4">
    <source>
        <dbReference type="PROSITE" id="PS50405"/>
    </source>
</evidence>
<evidence type="ECO:0000256" key="2">
    <source>
        <dbReference type="RuleBase" id="RU003494"/>
    </source>
</evidence>
<dbReference type="PANTHER" id="PTHR44051:SF8">
    <property type="entry name" value="GLUTATHIONE S-TRANSFERASE GSTA"/>
    <property type="match status" value="1"/>
</dbReference>
<dbReference type="EMBL" id="JAEUBG010000440">
    <property type="protein sequence ID" value="KAH3688305.1"/>
    <property type="molecule type" value="Genomic_DNA"/>
</dbReference>
<dbReference type="PROSITE" id="PS50405">
    <property type="entry name" value="GST_CTER"/>
    <property type="match status" value="1"/>
</dbReference>
<organism evidence="5 6">
    <name type="scientific">Wickerhamomyces pijperi</name>
    <name type="common">Yeast</name>
    <name type="synonym">Pichia pijperi</name>
    <dbReference type="NCBI Taxonomy" id="599730"/>
    <lineage>
        <taxon>Eukaryota</taxon>
        <taxon>Fungi</taxon>
        <taxon>Dikarya</taxon>
        <taxon>Ascomycota</taxon>
        <taxon>Saccharomycotina</taxon>
        <taxon>Saccharomycetes</taxon>
        <taxon>Phaffomycetales</taxon>
        <taxon>Wickerhamomycetaceae</taxon>
        <taxon>Wickerhamomyces</taxon>
    </lineage>
</organism>
<dbReference type="Gene3D" id="1.20.1050.10">
    <property type="match status" value="1"/>
</dbReference>
<dbReference type="SUPFAM" id="SSF52833">
    <property type="entry name" value="Thioredoxin-like"/>
    <property type="match status" value="1"/>
</dbReference>
<keyword evidence="6" id="KW-1185">Reference proteome</keyword>
<dbReference type="SFLD" id="SFLDG00358">
    <property type="entry name" value="Main_(cytGST)"/>
    <property type="match status" value="1"/>
</dbReference>
<dbReference type="InterPro" id="IPR004045">
    <property type="entry name" value="Glutathione_S-Trfase_N"/>
</dbReference>
<reference evidence="5" key="1">
    <citation type="journal article" date="2021" name="Open Biol.">
        <title>Shared evolutionary footprints suggest mitochondrial oxidative damage underlies multiple complex I losses in fungi.</title>
        <authorList>
            <person name="Schikora-Tamarit M.A."/>
            <person name="Marcet-Houben M."/>
            <person name="Nosek J."/>
            <person name="Gabaldon T."/>
        </authorList>
    </citation>
    <scope>NUCLEOTIDE SEQUENCE</scope>
    <source>
        <strain evidence="5">CBS2887</strain>
    </source>
</reference>
<evidence type="ECO:0000313" key="6">
    <source>
        <dbReference type="Proteomes" id="UP000774326"/>
    </source>
</evidence>
<dbReference type="SFLD" id="SFLDG01151">
    <property type="entry name" value="Main.2:_Nu-like"/>
    <property type="match status" value="1"/>
</dbReference>
<proteinExistence type="inferred from homology"/>
<evidence type="ECO:0000313" key="5">
    <source>
        <dbReference type="EMBL" id="KAH3688305.1"/>
    </source>
</evidence>
<dbReference type="InterPro" id="IPR036249">
    <property type="entry name" value="Thioredoxin-like_sf"/>
</dbReference>
<dbReference type="PANTHER" id="PTHR44051">
    <property type="entry name" value="GLUTATHIONE S-TRANSFERASE-RELATED"/>
    <property type="match status" value="1"/>
</dbReference>
<evidence type="ECO:0000256" key="1">
    <source>
        <dbReference type="ARBA" id="ARBA00007409"/>
    </source>
</evidence>
<name>A0A9P8QFA2_WICPI</name>